<dbReference type="Pfam" id="PF07238">
    <property type="entry name" value="PilZ"/>
    <property type="match status" value="1"/>
</dbReference>
<dbReference type="Proteomes" id="UP000069205">
    <property type="component" value="Chromosome"/>
</dbReference>
<dbReference type="RefSeq" id="WP_053379081.1">
    <property type="nucleotide sequence ID" value="NZ_CP011801.1"/>
</dbReference>
<dbReference type="AlphaFoldDB" id="A0A0K2GA30"/>
<name>A0A0K2GA30_NITMO</name>
<dbReference type="OrthoDB" id="9789438at2"/>
<keyword evidence="3" id="KW-1185">Reference proteome</keyword>
<dbReference type="KEGG" id="nmv:NITMOv2_1404"/>
<organism evidence="2 3">
    <name type="scientific">Nitrospira moscoviensis</name>
    <dbReference type="NCBI Taxonomy" id="42253"/>
    <lineage>
        <taxon>Bacteria</taxon>
        <taxon>Pseudomonadati</taxon>
        <taxon>Nitrospirota</taxon>
        <taxon>Nitrospiria</taxon>
        <taxon>Nitrospirales</taxon>
        <taxon>Nitrospiraceae</taxon>
        <taxon>Nitrospira</taxon>
    </lineage>
</organism>
<dbReference type="InterPro" id="IPR009875">
    <property type="entry name" value="PilZ_domain"/>
</dbReference>
<dbReference type="SUPFAM" id="SSF141371">
    <property type="entry name" value="PilZ domain-like"/>
    <property type="match status" value="1"/>
</dbReference>
<dbReference type="EMBL" id="CP011801">
    <property type="protein sequence ID" value="ALA57831.1"/>
    <property type="molecule type" value="Genomic_DNA"/>
</dbReference>
<protein>
    <recommendedName>
        <fullName evidence="1">PilZ domain-containing protein</fullName>
    </recommendedName>
</protein>
<dbReference type="GO" id="GO:0035438">
    <property type="term" value="F:cyclic-di-GMP binding"/>
    <property type="evidence" value="ECO:0007669"/>
    <property type="project" value="InterPro"/>
</dbReference>
<evidence type="ECO:0000313" key="2">
    <source>
        <dbReference type="EMBL" id="ALA57831.1"/>
    </source>
</evidence>
<feature type="domain" description="PilZ" evidence="1">
    <location>
        <begin position="15"/>
        <end position="119"/>
    </location>
</feature>
<gene>
    <name evidence="2" type="ORF">NITMOv2_1404</name>
</gene>
<reference evidence="2 3" key="1">
    <citation type="journal article" date="2015" name="Proc. Natl. Acad. Sci. U.S.A.">
        <title>Expanded metabolic versatility of ubiquitous nitrite-oxidizing bacteria from the genus Nitrospira.</title>
        <authorList>
            <person name="Koch H."/>
            <person name="Lucker S."/>
            <person name="Albertsen M."/>
            <person name="Kitzinger K."/>
            <person name="Herbold C."/>
            <person name="Spieck E."/>
            <person name="Nielsen P.H."/>
            <person name="Wagner M."/>
            <person name="Daims H."/>
        </authorList>
    </citation>
    <scope>NUCLEOTIDE SEQUENCE [LARGE SCALE GENOMIC DNA]</scope>
    <source>
        <strain evidence="2 3">NSP M-1</strain>
    </source>
</reference>
<accession>A0A0K2GA30</accession>
<dbReference type="STRING" id="42253.NITMOv2_1404"/>
<dbReference type="Gene3D" id="2.40.10.220">
    <property type="entry name" value="predicted glycosyltransferase like domains"/>
    <property type="match status" value="1"/>
</dbReference>
<sequence length="126" mass="14272">MQTASQRESVLNVFRRHPRVRAPIPFTCSVARLERRGWFSKPSEDLGVVYDLSLRGVRMSTEAPFKPGDQVSLRLRLPKQAAPADIAVATVRWTKDQIYGLAFKKLTEAAHSRLRKYMALAAGTRF</sequence>
<evidence type="ECO:0000259" key="1">
    <source>
        <dbReference type="Pfam" id="PF07238"/>
    </source>
</evidence>
<proteinExistence type="predicted"/>
<evidence type="ECO:0000313" key="3">
    <source>
        <dbReference type="Proteomes" id="UP000069205"/>
    </source>
</evidence>
<dbReference type="PATRIC" id="fig|42253.5.peg.1373"/>